<dbReference type="GO" id="GO:0006813">
    <property type="term" value="P:potassium ion transport"/>
    <property type="evidence" value="ECO:0007669"/>
    <property type="project" value="InterPro"/>
</dbReference>
<dbReference type="InterPro" id="IPR006037">
    <property type="entry name" value="RCK_C"/>
</dbReference>
<feature type="domain" description="RCK C-terminal" evidence="1">
    <location>
        <begin position="76"/>
        <end position="161"/>
    </location>
</feature>
<proteinExistence type="predicted"/>
<dbReference type="PIRSF" id="PIRSF005028">
    <property type="entry name" value="KhtT"/>
    <property type="match status" value="1"/>
</dbReference>
<dbReference type="SUPFAM" id="SSF116726">
    <property type="entry name" value="TrkA C-terminal domain-like"/>
    <property type="match status" value="1"/>
</dbReference>
<dbReference type="KEGG" id="kpul:GXN76_05030"/>
<gene>
    <name evidence="2" type="ORF">GXN76_05030</name>
</gene>
<dbReference type="PANTHER" id="PTHR30445">
    <property type="entry name" value="K(+)_H(+) ANTIPORTER SUBUNIT KHTT"/>
    <property type="match status" value="1"/>
</dbReference>
<dbReference type="InterPro" id="IPR050144">
    <property type="entry name" value="AAE_transporter"/>
</dbReference>
<evidence type="ECO:0000313" key="2">
    <source>
        <dbReference type="EMBL" id="QKG83900.1"/>
    </source>
</evidence>
<dbReference type="InterPro" id="IPR058776">
    <property type="entry name" value="KhtT-like_N"/>
</dbReference>
<evidence type="ECO:0000259" key="1">
    <source>
        <dbReference type="PROSITE" id="PS51202"/>
    </source>
</evidence>
<reference evidence="2 3" key="1">
    <citation type="submission" date="2020-01" db="EMBL/GenBank/DDBJ databases">
        <authorList>
            <person name="Gulvik C.A."/>
            <person name="Batra D.G."/>
        </authorList>
    </citation>
    <scope>NUCLEOTIDE SEQUENCE [LARGE SCALE GENOMIC DNA]</scope>
    <source>
        <strain evidence="2 3">W9323</strain>
    </source>
</reference>
<dbReference type="Gene3D" id="3.30.70.1450">
    <property type="entry name" value="Regulator of K+ conductance, C-terminal domain"/>
    <property type="match status" value="1"/>
</dbReference>
<name>A0A7D3XZU5_9BACL</name>
<dbReference type="PANTHER" id="PTHR30445:SF8">
    <property type="entry name" value="K(+)_H(+) ANTIPORTER SUBUNIT KHTT"/>
    <property type="match status" value="1"/>
</dbReference>
<dbReference type="GO" id="GO:0008324">
    <property type="term" value="F:monoatomic cation transmembrane transporter activity"/>
    <property type="evidence" value="ECO:0007669"/>
    <property type="project" value="InterPro"/>
</dbReference>
<dbReference type="EMBL" id="CP048104">
    <property type="protein sequence ID" value="QKG83900.1"/>
    <property type="molecule type" value="Genomic_DNA"/>
</dbReference>
<dbReference type="InterPro" id="IPR036721">
    <property type="entry name" value="RCK_C_sf"/>
</dbReference>
<dbReference type="PROSITE" id="PS51202">
    <property type="entry name" value="RCK_C"/>
    <property type="match status" value="1"/>
</dbReference>
<dbReference type="Pfam" id="PF25991">
    <property type="entry name" value="KhtT_N"/>
    <property type="match status" value="1"/>
</dbReference>
<dbReference type="InterPro" id="IPR026278">
    <property type="entry name" value="KhtT"/>
</dbReference>
<dbReference type="AlphaFoldDB" id="A0A7D3XZU5"/>
<dbReference type="Proteomes" id="UP000503088">
    <property type="component" value="Chromosome"/>
</dbReference>
<accession>A0A7D3XZU5</accession>
<sequence>MDIRETDLPGIGRKYQVVTRTGEKAVVIIHDDGRREMYHFDPNDPDESISVVTLDDEEARQLAGIIGGMNYQPKALENIEIALEDLIIEWYKISPQAKCNGVTIGKLMVRQKTGATIIALIEKNQRKTINPGPDHVLASGTTLVIAGERKQINQLKQILSDGG</sequence>
<dbReference type="Pfam" id="PF02080">
    <property type="entry name" value="TrkA_C"/>
    <property type="match status" value="1"/>
</dbReference>
<evidence type="ECO:0000313" key="3">
    <source>
        <dbReference type="Proteomes" id="UP000503088"/>
    </source>
</evidence>
<protein>
    <submittedName>
        <fullName evidence="2">Cation:proton antiporter regulatory subunit</fullName>
    </submittedName>
</protein>
<organism evidence="2 3">
    <name type="scientific">Kroppenstedtia pulmonis</name>
    <dbReference type="NCBI Taxonomy" id="1380685"/>
    <lineage>
        <taxon>Bacteria</taxon>
        <taxon>Bacillati</taxon>
        <taxon>Bacillota</taxon>
        <taxon>Bacilli</taxon>
        <taxon>Bacillales</taxon>
        <taxon>Thermoactinomycetaceae</taxon>
        <taxon>Kroppenstedtia</taxon>
    </lineage>
</organism>
<keyword evidence="3" id="KW-1185">Reference proteome</keyword>
<dbReference type="RefSeq" id="WP_173221081.1">
    <property type="nucleotide sequence ID" value="NZ_CP048104.1"/>
</dbReference>